<feature type="compositionally biased region" description="Polar residues" evidence="1">
    <location>
        <begin position="90"/>
        <end position="100"/>
    </location>
</feature>
<dbReference type="AlphaFoldDB" id="A0A0D4C130"/>
<dbReference type="Proteomes" id="UP000061839">
    <property type="component" value="Chromosome"/>
</dbReference>
<feature type="region of interest" description="Disordered" evidence="1">
    <location>
        <begin position="66"/>
        <end position="100"/>
    </location>
</feature>
<dbReference type="STRING" id="1618207.UM93_12365"/>
<evidence type="ECO:0000256" key="1">
    <source>
        <dbReference type="SAM" id="MobiDB-lite"/>
    </source>
</evidence>
<organism evidence="4 5">
    <name type="scientific">Psychromicrobium lacuslunae</name>
    <dbReference type="NCBI Taxonomy" id="1618207"/>
    <lineage>
        <taxon>Bacteria</taxon>
        <taxon>Bacillati</taxon>
        <taxon>Actinomycetota</taxon>
        <taxon>Actinomycetes</taxon>
        <taxon>Micrococcales</taxon>
        <taxon>Micrococcaceae</taxon>
        <taxon>Psychromicrobium</taxon>
    </lineage>
</organism>
<feature type="signal peptide" evidence="2">
    <location>
        <begin position="1"/>
        <end position="32"/>
    </location>
</feature>
<dbReference type="InterPro" id="IPR051244">
    <property type="entry name" value="TCAF"/>
</dbReference>
<dbReference type="InterPro" id="IPR031161">
    <property type="entry name" value="Peptidase_M60_dom"/>
</dbReference>
<protein>
    <recommendedName>
        <fullName evidence="3">Peptidase M60 domain-containing protein</fullName>
    </recommendedName>
</protein>
<dbReference type="Pfam" id="PF13402">
    <property type="entry name" value="Peptidase_M60"/>
    <property type="match status" value="1"/>
</dbReference>
<dbReference type="Gene3D" id="2.60.120.1250">
    <property type="entry name" value="Peptidase M60, enhancin-like domain 1"/>
    <property type="match status" value="1"/>
</dbReference>
<dbReference type="PANTHER" id="PTHR15730">
    <property type="entry name" value="EXPERIMENTAL AUTOIMMUNE PROSTATITIS ANTIGEN 2-RELATED"/>
    <property type="match status" value="1"/>
</dbReference>
<reference evidence="4 5" key="1">
    <citation type="journal article" date="2015" name="Genome Announc.">
        <title>Complete Genome Sequencing of Protease-Producing Novel Arthrobacter sp. Strain IHBB 11108 Using PacBio Single-Molecule Real-Time Sequencing Technology.</title>
        <authorList>
            <person name="Kiran S."/>
            <person name="Swarnkar M.K."/>
            <person name="Pal M."/>
            <person name="Thakur R."/>
            <person name="Tewari R."/>
            <person name="Singh A.K."/>
            <person name="Gulati A."/>
        </authorList>
    </citation>
    <scope>NUCLEOTIDE SEQUENCE [LARGE SCALE GENOMIC DNA]</scope>
    <source>
        <strain evidence="4 5">IHBB 11108</strain>
    </source>
</reference>
<dbReference type="InterPro" id="IPR042279">
    <property type="entry name" value="Pep_M60_3"/>
</dbReference>
<dbReference type="HOGENOM" id="CLU_397236_0_0_11"/>
<feature type="domain" description="Peptidase M60" evidence="3">
    <location>
        <begin position="96"/>
        <end position="393"/>
    </location>
</feature>
<sequence length="693" mass="73563">MLNKYLDSSARGLAALVAAAVLASTGSQLAIAQPGMQPSSIVGQTANDTAATDAVARLDGPLLSVSSDGKTSTVRVDGRGDARSSKVTENRQMSHSNLQPTGRFVKSGQQLAITVPEDSPALQVGIGLEGPYSAYNGGAAVGVKLAELKAGEQTITADRDGIVFLTNISTTAGAKVTVSGGSRLPVWVQGESTQAGFEADFKTLSDAPFATVIGEHYFADFQRRTVEKVQADKKLNLQKTVAELDQVWGWTNEVYGLSEKAVGTAYKTPSRIYISSPDSGAGLAYATEGKLSFQVSTGAAARLLSGNGTWAIWHETGHTYQTTQYKGSNLTEVTVNISALAIQGKIDPLHPRMDQDAEAIKKYLGLSAVEKDYTAASQMVQLGLFDGLRRAFGPNFYPSLSQAYRVDNALGVSQPKDDAEKWNLFALKTSKVANRDLTPYFTAWGIELTDQTKNALKAYPALKNEIWKNVLAKDTVVENSVPTYDVPTGKISYTGGTVSLGQTSSANITVSALSTIAGGTSKVVRTGILTTKVGVRAGIAYAVIENPSGVQEVISTPVDVNAGQALEFHGYASLYRGYLALSANSAFSAYGNASQANALYPHIEYYTAELRGADGKTVYRASVKGDETIASLVAAFNGKSYSNGQYLIVTSKEPSRIYRYNDTNTPIKNASTTQIFKITDNKLVPATSAPSSN</sequence>
<dbReference type="EMBL" id="CP011005">
    <property type="protein sequence ID" value="AJT42100.1"/>
    <property type="molecule type" value="Genomic_DNA"/>
</dbReference>
<dbReference type="PANTHER" id="PTHR15730:SF5">
    <property type="entry name" value="SI:CH211-210B2.2-RELATED"/>
    <property type="match status" value="1"/>
</dbReference>
<name>A0A0D4C130_9MICC</name>
<dbReference type="SMART" id="SM01276">
    <property type="entry name" value="M60-like"/>
    <property type="match status" value="1"/>
</dbReference>
<dbReference type="Gene3D" id="3.40.390.80">
    <property type="entry name" value="Peptidase M60, enhancin-like domain 2"/>
    <property type="match status" value="1"/>
</dbReference>
<feature type="chain" id="PRO_5002281123" description="Peptidase M60 domain-containing protein" evidence="2">
    <location>
        <begin position="33"/>
        <end position="693"/>
    </location>
</feature>
<feature type="compositionally biased region" description="Basic and acidic residues" evidence="1">
    <location>
        <begin position="76"/>
        <end position="89"/>
    </location>
</feature>
<evidence type="ECO:0000313" key="5">
    <source>
        <dbReference type="Proteomes" id="UP000061839"/>
    </source>
</evidence>
<dbReference type="Gene3D" id="1.10.390.30">
    <property type="entry name" value="Peptidase M60, enhancin-like domain 3"/>
    <property type="match status" value="1"/>
</dbReference>
<proteinExistence type="predicted"/>
<dbReference type="PROSITE" id="PS51723">
    <property type="entry name" value="PEPTIDASE_M60"/>
    <property type="match status" value="1"/>
</dbReference>
<accession>A0A0D4C130</accession>
<dbReference type="RefSeq" id="WP_045075882.1">
    <property type="nucleotide sequence ID" value="NZ_CP011005.1"/>
</dbReference>
<gene>
    <name evidence="4" type="ORF">UM93_12365</name>
</gene>
<dbReference type="PATRIC" id="fig|1618207.4.peg.2508"/>
<dbReference type="KEGG" id="ari:UM93_12365"/>
<keyword evidence="5" id="KW-1185">Reference proteome</keyword>
<evidence type="ECO:0000313" key="4">
    <source>
        <dbReference type="EMBL" id="AJT42100.1"/>
    </source>
</evidence>
<evidence type="ECO:0000256" key="2">
    <source>
        <dbReference type="SAM" id="SignalP"/>
    </source>
</evidence>
<keyword evidence="2" id="KW-0732">Signal</keyword>
<evidence type="ECO:0000259" key="3">
    <source>
        <dbReference type="PROSITE" id="PS51723"/>
    </source>
</evidence>
<dbReference type="OrthoDB" id="3177623at2"/>